<organism evidence="5 6">
    <name type="scientific">Harenicola maris</name>
    <dbReference type="NCBI Taxonomy" id="2841044"/>
    <lineage>
        <taxon>Bacteria</taxon>
        <taxon>Pseudomonadati</taxon>
        <taxon>Pseudomonadota</taxon>
        <taxon>Alphaproteobacteria</taxon>
        <taxon>Rhodobacterales</taxon>
        <taxon>Paracoccaceae</taxon>
        <taxon>Harenicola</taxon>
    </lineage>
</organism>
<evidence type="ECO:0000256" key="3">
    <source>
        <dbReference type="ARBA" id="ARBA00006171"/>
    </source>
</evidence>
<keyword evidence="5" id="KW-0378">Hydrolase</keyword>
<dbReference type="EMBL" id="JADQAZ010000003">
    <property type="protein sequence ID" value="MBT0958784.1"/>
    <property type="molecule type" value="Genomic_DNA"/>
</dbReference>
<dbReference type="SUPFAM" id="SSF56784">
    <property type="entry name" value="HAD-like"/>
    <property type="match status" value="1"/>
</dbReference>
<dbReference type="PANTHER" id="PTHR43434:SF1">
    <property type="entry name" value="PHOSPHOGLYCOLATE PHOSPHATASE"/>
    <property type="match status" value="1"/>
</dbReference>
<sequence>MSGLAPIKGVLFDKDGTLFDLHATWGHWGVNMCRDLAAGNARVEAALAGAMMLDLGAARFDPASPVVAGTPAEIAALLTPHLPAGRQESLLAEMNAAAARAPQVPVVPLVPYLQGLRESGLRLGVATNDAQAAAMAHLAAHDTVPLFDFIAGYDSGYGHKPGPGPCLAFAKAMGLAPEACVMVGDSTHDLRAGRAAGMRCAAVLTGTALEETLAPLADVVLRDIGALPGWIAQQG</sequence>
<dbReference type="GO" id="GO:0005829">
    <property type="term" value="C:cytosol"/>
    <property type="evidence" value="ECO:0007669"/>
    <property type="project" value="TreeGrafter"/>
</dbReference>
<dbReference type="Gene3D" id="3.40.50.1000">
    <property type="entry name" value="HAD superfamily/HAD-like"/>
    <property type="match status" value="1"/>
</dbReference>
<evidence type="ECO:0000313" key="5">
    <source>
        <dbReference type="EMBL" id="MBT0958784.1"/>
    </source>
</evidence>
<protein>
    <recommendedName>
        <fullName evidence="4">phosphoglycolate phosphatase</fullName>
        <ecNumber evidence="4">3.1.3.18</ecNumber>
    </recommendedName>
</protein>
<comment type="pathway">
    <text evidence="2">Organic acid metabolism; glycolate biosynthesis; glycolate from 2-phosphoglycolate: step 1/1.</text>
</comment>
<accession>A0AAP2G9V2</accession>
<dbReference type="AlphaFoldDB" id="A0AAP2G9V2"/>
<dbReference type="SFLD" id="SFLDG01129">
    <property type="entry name" value="C1.5:_HAD__Beta-PGM__Phosphata"/>
    <property type="match status" value="1"/>
</dbReference>
<dbReference type="InterPro" id="IPR006439">
    <property type="entry name" value="HAD-SF_hydro_IA"/>
</dbReference>
<dbReference type="InterPro" id="IPR023198">
    <property type="entry name" value="PGP-like_dom2"/>
</dbReference>
<comment type="catalytic activity">
    <reaction evidence="1">
        <text>2-phosphoglycolate + H2O = glycolate + phosphate</text>
        <dbReference type="Rhea" id="RHEA:14369"/>
        <dbReference type="ChEBI" id="CHEBI:15377"/>
        <dbReference type="ChEBI" id="CHEBI:29805"/>
        <dbReference type="ChEBI" id="CHEBI:43474"/>
        <dbReference type="ChEBI" id="CHEBI:58033"/>
        <dbReference type="EC" id="3.1.3.18"/>
    </reaction>
</comment>
<evidence type="ECO:0000313" key="6">
    <source>
        <dbReference type="Proteomes" id="UP001315686"/>
    </source>
</evidence>
<evidence type="ECO:0000256" key="2">
    <source>
        <dbReference type="ARBA" id="ARBA00004818"/>
    </source>
</evidence>
<dbReference type="PANTHER" id="PTHR43434">
    <property type="entry name" value="PHOSPHOGLYCOLATE PHOSPHATASE"/>
    <property type="match status" value="1"/>
</dbReference>
<dbReference type="PRINTS" id="PR00413">
    <property type="entry name" value="HADHALOGNASE"/>
</dbReference>
<dbReference type="InterPro" id="IPR050155">
    <property type="entry name" value="HAD-like_hydrolase_sf"/>
</dbReference>
<comment type="caution">
    <text evidence="5">The sequence shown here is derived from an EMBL/GenBank/DDBJ whole genome shotgun (WGS) entry which is preliminary data.</text>
</comment>
<keyword evidence="6" id="KW-1185">Reference proteome</keyword>
<reference evidence="5 6" key="1">
    <citation type="journal article" date="2021" name="Arch. Microbiol.">
        <title>Harenicola maris gen. nov., sp. nov. isolated from the Sea of Japan shallow sediments.</title>
        <authorList>
            <person name="Romanenko L.A."/>
            <person name="Kurilenko V.V."/>
            <person name="Chernysheva N.Y."/>
            <person name="Tekutyeva L.A."/>
            <person name="Velansky P.V."/>
            <person name="Svetashev V.I."/>
            <person name="Isaeva M.P."/>
        </authorList>
    </citation>
    <scope>NUCLEOTIDE SEQUENCE [LARGE SCALE GENOMIC DNA]</scope>
    <source>
        <strain evidence="5 6">KMM 3653</strain>
    </source>
</reference>
<dbReference type="GO" id="GO:0008967">
    <property type="term" value="F:phosphoglycolate phosphatase activity"/>
    <property type="evidence" value="ECO:0007669"/>
    <property type="project" value="UniProtKB-EC"/>
</dbReference>
<dbReference type="SFLD" id="SFLDS00003">
    <property type="entry name" value="Haloacid_Dehalogenase"/>
    <property type="match status" value="1"/>
</dbReference>
<proteinExistence type="inferred from homology"/>
<comment type="similarity">
    <text evidence="3">Belongs to the HAD-like hydrolase superfamily. CbbY/CbbZ/Gph/YieH family.</text>
</comment>
<dbReference type="GO" id="GO:0006281">
    <property type="term" value="P:DNA repair"/>
    <property type="evidence" value="ECO:0007669"/>
    <property type="project" value="TreeGrafter"/>
</dbReference>
<dbReference type="Pfam" id="PF00702">
    <property type="entry name" value="Hydrolase"/>
    <property type="match status" value="1"/>
</dbReference>
<dbReference type="InterPro" id="IPR023214">
    <property type="entry name" value="HAD_sf"/>
</dbReference>
<name>A0AAP2G9V2_9RHOB</name>
<dbReference type="InterPro" id="IPR036412">
    <property type="entry name" value="HAD-like_sf"/>
</dbReference>
<dbReference type="RefSeq" id="WP_327795004.1">
    <property type="nucleotide sequence ID" value="NZ_JADQAZ010000003.1"/>
</dbReference>
<gene>
    <name evidence="5" type="ORF">IV417_15445</name>
</gene>
<dbReference type="Proteomes" id="UP001315686">
    <property type="component" value="Unassembled WGS sequence"/>
</dbReference>
<dbReference type="NCBIfam" id="TIGR01549">
    <property type="entry name" value="HAD-SF-IA-v1"/>
    <property type="match status" value="1"/>
</dbReference>
<evidence type="ECO:0000256" key="4">
    <source>
        <dbReference type="ARBA" id="ARBA00013078"/>
    </source>
</evidence>
<dbReference type="Gene3D" id="1.10.150.240">
    <property type="entry name" value="Putative phosphatase, domain 2"/>
    <property type="match status" value="1"/>
</dbReference>
<dbReference type="EC" id="3.1.3.18" evidence="4"/>
<evidence type="ECO:0000256" key="1">
    <source>
        <dbReference type="ARBA" id="ARBA00000830"/>
    </source>
</evidence>